<evidence type="ECO:0000256" key="9">
    <source>
        <dbReference type="SAM" id="MobiDB-lite"/>
    </source>
</evidence>
<dbReference type="GO" id="GO:0005634">
    <property type="term" value="C:nucleus"/>
    <property type="evidence" value="ECO:0007669"/>
    <property type="project" value="UniProtKB-SubCell"/>
</dbReference>
<evidence type="ECO:0000256" key="5">
    <source>
        <dbReference type="ARBA" id="ARBA00022490"/>
    </source>
</evidence>
<dbReference type="PANTHER" id="PTHR47677">
    <property type="entry name" value="CYTOCHROME C OXIDASE ASSEMBLY FACTOR 6"/>
    <property type="match status" value="1"/>
</dbReference>
<dbReference type="SUPFAM" id="SSF47694">
    <property type="entry name" value="Cytochrome c oxidase subunit h"/>
    <property type="match status" value="1"/>
</dbReference>
<dbReference type="InterPro" id="IPR048280">
    <property type="entry name" value="COX6B-like"/>
</dbReference>
<dbReference type="InterPro" id="IPR048281">
    <property type="entry name" value="COA6_fun"/>
</dbReference>
<dbReference type="Gene3D" id="1.10.10.140">
    <property type="entry name" value="Cytochrome c oxidase, subunit VIb"/>
    <property type="match status" value="1"/>
</dbReference>
<proteinExistence type="inferred from homology"/>
<evidence type="ECO:0000313" key="11">
    <source>
        <dbReference type="Proteomes" id="UP000070133"/>
    </source>
</evidence>
<protein>
    <recommendedName>
        <fullName evidence="12">Cytochrome c oxidase assembly factor 6</fullName>
    </recommendedName>
</protein>
<accession>A0A139HAF1</accession>
<reference evidence="10 11" key="1">
    <citation type="submission" date="2015-07" db="EMBL/GenBank/DDBJ databases">
        <title>Comparative genomics of the Sigatoka disease complex on banana suggests a link between parallel evolutionary changes in Pseudocercospora fijiensis and Pseudocercospora eumusae and increased virulence on the banana host.</title>
        <authorList>
            <person name="Chang T.-C."/>
            <person name="Salvucci A."/>
            <person name="Crous P.W."/>
            <person name="Stergiopoulos I."/>
        </authorList>
    </citation>
    <scope>NUCLEOTIDE SEQUENCE [LARGE SCALE GENOMIC DNA]</scope>
    <source>
        <strain evidence="10 11">CBS 114824</strain>
    </source>
</reference>
<evidence type="ECO:0000256" key="2">
    <source>
        <dbReference type="ARBA" id="ARBA00004496"/>
    </source>
</evidence>
<comment type="similarity">
    <text evidence="4">Belongs to the cytochrome c oxidase subunit 6B family.</text>
</comment>
<dbReference type="Proteomes" id="UP000070133">
    <property type="component" value="Unassembled WGS sequence"/>
</dbReference>
<dbReference type="GO" id="GO:0005758">
    <property type="term" value="C:mitochondrial intermembrane space"/>
    <property type="evidence" value="ECO:0007669"/>
    <property type="project" value="UniProtKB-SubCell"/>
</dbReference>
<comment type="subcellular location">
    <subcellularLocation>
        <location evidence="2">Cytoplasm</location>
    </subcellularLocation>
    <subcellularLocation>
        <location evidence="3">Mitochondrion intermembrane space</location>
    </subcellularLocation>
    <subcellularLocation>
        <location evidence="1">Nucleus</location>
    </subcellularLocation>
</comment>
<gene>
    <name evidence="10" type="ORF">AC578_8136</name>
</gene>
<keyword evidence="7" id="KW-1015">Disulfide bond</keyword>
<organism evidence="10 11">
    <name type="scientific">Pseudocercospora eumusae</name>
    <dbReference type="NCBI Taxonomy" id="321146"/>
    <lineage>
        <taxon>Eukaryota</taxon>
        <taxon>Fungi</taxon>
        <taxon>Dikarya</taxon>
        <taxon>Ascomycota</taxon>
        <taxon>Pezizomycotina</taxon>
        <taxon>Dothideomycetes</taxon>
        <taxon>Dothideomycetidae</taxon>
        <taxon>Mycosphaerellales</taxon>
        <taxon>Mycosphaerellaceae</taxon>
        <taxon>Pseudocercospora</taxon>
    </lineage>
</organism>
<keyword evidence="11" id="KW-1185">Reference proteome</keyword>
<dbReference type="FunFam" id="1.10.10.140:FF:000003">
    <property type="entry name" value="Cytochrome c oxidase assembly factor 6"/>
    <property type="match status" value="1"/>
</dbReference>
<dbReference type="AlphaFoldDB" id="A0A139HAF1"/>
<sequence>MGWFSSSTSQKNAPPAPEASRDGGYIAPDRTARAACWEGRDSFFKCLDRHDIIDSAKPEGDKKARELCSKELAEFEKTCASSWVTYFKKRRVMEFQRDQTLKKLNAEGAQSMQMTGK</sequence>
<evidence type="ECO:0000256" key="1">
    <source>
        <dbReference type="ARBA" id="ARBA00004123"/>
    </source>
</evidence>
<dbReference type="PROSITE" id="PS51808">
    <property type="entry name" value="CHCH"/>
    <property type="match status" value="1"/>
</dbReference>
<evidence type="ECO:0000256" key="7">
    <source>
        <dbReference type="ARBA" id="ARBA00023157"/>
    </source>
</evidence>
<keyword evidence="6" id="KW-0496">Mitochondrion</keyword>
<evidence type="ECO:0008006" key="12">
    <source>
        <dbReference type="Google" id="ProtNLM"/>
    </source>
</evidence>
<evidence type="ECO:0000256" key="4">
    <source>
        <dbReference type="ARBA" id="ARBA00006425"/>
    </source>
</evidence>
<feature type="region of interest" description="Disordered" evidence="9">
    <location>
        <begin position="1"/>
        <end position="26"/>
    </location>
</feature>
<dbReference type="PANTHER" id="PTHR47677:SF1">
    <property type="entry name" value="CYTOCHROME C OXIDASE ASSEMBLY FACTOR 6"/>
    <property type="match status" value="1"/>
</dbReference>
<evidence type="ECO:0000256" key="3">
    <source>
        <dbReference type="ARBA" id="ARBA00004569"/>
    </source>
</evidence>
<comment type="caution">
    <text evidence="10">The sequence shown here is derived from an EMBL/GenBank/DDBJ whole genome shotgun (WGS) entry which is preliminary data.</text>
</comment>
<keyword evidence="5" id="KW-0963">Cytoplasm</keyword>
<name>A0A139HAF1_9PEZI</name>
<keyword evidence="8" id="KW-0539">Nucleus</keyword>
<dbReference type="Pfam" id="PF02297">
    <property type="entry name" value="COX6B"/>
    <property type="match status" value="1"/>
</dbReference>
<feature type="compositionally biased region" description="Polar residues" evidence="9">
    <location>
        <begin position="1"/>
        <end position="12"/>
    </location>
</feature>
<evidence type="ECO:0000256" key="6">
    <source>
        <dbReference type="ARBA" id="ARBA00023128"/>
    </source>
</evidence>
<dbReference type="STRING" id="321146.A0A139HAF1"/>
<evidence type="ECO:0000256" key="8">
    <source>
        <dbReference type="ARBA" id="ARBA00023242"/>
    </source>
</evidence>
<dbReference type="GO" id="GO:0033617">
    <property type="term" value="P:mitochondrial respiratory chain complex IV assembly"/>
    <property type="evidence" value="ECO:0007669"/>
    <property type="project" value="TreeGrafter"/>
</dbReference>
<dbReference type="OrthoDB" id="5545577at2759"/>
<dbReference type="InterPro" id="IPR036549">
    <property type="entry name" value="CX6/COA6-like_sf"/>
</dbReference>
<evidence type="ECO:0000313" key="10">
    <source>
        <dbReference type="EMBL" id="KXS99417.1"/>
    </source>
</evidence>
<dbReference type="EMBL" id="LFZN01000092">
    <property type="protein sequence ID" value="KXS99417.1"/>
    <property type="molecule type" value="Genomic_DNA"/>
</dbReference>